<organism evidence="2 3">
    <name type="scientific">Aromia moschata</name>
    <dbReference type="NCBI Taxonomy" id="1265417"/>
    <lineage>
        <taxon>Eukaryota</taxon>
        <taxon>Metazoa</taxon>
        <taxon>Ecdysozoa</taxon>
        <taxon>Arthropoda</taxon>
        <taxon>Hexapoda</taxon>
        <taxon>Insecta</taxon>
        <taxon>Pterygota</taxon>
        <taxon>Neoptera</taxon>
        <taxon>Endopterygota</taxon>
        <taxon>Coleoptera</taxon>
        <taxon>Polyphaga</taxon>
        <taxon>Cucujiformia</taxon>
        <taxon>Chrysomeloidea</taxon>
        <taxon>Cerambycidae</taxon>
        <taxon>Cerambycinae</taxon>
        <taxon>Callichromatini</taxon>
        <taxon>Aromia</taxon>
    </lineage>
</organism>
<protein>
    <recommendedName>
        <fullName evidence="4">Mos1 transposase HTH domain-containing protein</fullName>
    </recommendedName>
</protein>
<comment type="caution">
    <text evidence="2">The sequence shown here is derived from an EMBL/GenBank/DDBJ whole genome shotgun (WGS) entry which is preliminary data.</text>
</comment>
<feature type="compositionally biased region" description="Basic and acidic residues" evidence="1">
    <location>
        <begin position="49"/>
        <end position="62"/>
    </location>
</feature>
<proteinExistence type="predicted"/>
<feature type="non-terminal residue" evidence="2">
    <location>
        <position position="77"/>
    </location>
</feature>
<evidence type="ECO:0000313" key="2">
    <source>
        <dbReference type="EMBL" id="KAJ8944763.1"/>
    </source>
</evidence>
<dbReference type="AlphaFoldDB" id="A0AAV8Y2H0"/>
<dbReference type="Proteomes" id="UP001162162">
    <property type="component" value="Unassembled WGS sequence"/>
</dbReference>
<accession>A0AAV8Y2H0</accession>
<dbReference type="EMBL" id="JAPWTK010000240">
    <property type="protein sequence ID" value="KAJ8944763.1"/>
    <property type="molecule type" value="Genomic_DNA"/>
</dbReference>
<evidence type="ECO:0000313" key="3">
    <source>
        <dbReference type="Proteomes" id="UP001162162"/>
    </source>
</evidence>
<gene>
    <name evidence="2" type="ORF">NQ318_000661</name>
</gene>
<keyword evidence="3" id="KW-1185">Reference proteome</keyword>
<name>A0AAV8Y2H0_9CUCU</name>
<evidence type="ECO:0008006" key="4">
    <source>
        <dbReference type="Google" id="ProtNLM"/>
    </source>
</evidence>
<sequence>MNLVGSVKFSRQRRYFEGVRPSEILTRLQAVFGDETLCKTQVYEWHTRSSAGRERVENEPHDRRPRTSFTEENICAV</sequence>
<evidence type="ECO:0000256" key="1">
    <source>
        <dbReference type="SAM" id="MobiDB-lite"/>
    </source>
</evidence>
<feature type="region of interest" description="Disordered" evidence="1">
    <location>
        <begin position="49"/>
        <end position="77"/>
    </location>
</feature>
<reference evidence="2" key="1">
    <citation type="journal article" date="2023" name="Insect Mol. Biol.">
        <title>Genome sequencing provides insights into the evolution of gene families encoding plant cell wall-degrading enzymes in longhorned beetles.</title>
        <authorList>
            <person name="Shin N.R."/>
            <person name="Okamura Y."/>
            <person name="Kirsch R."/>
            <person name="Pauchet Y."/>
        </authorList>
    </citation>
    <scope>NUCLEOTIDE SEQUENCE</scope>
    <source>
        <strain evidence="2">AMC_N1</strain>
    </source>
</reference>